<protein>
    <submittedName>
        <fullName evidence="4">ABC transporter</fullName>
    </submittedName>
</protein>
<dbReference type="OrthoDB" id="9809450at2"/>
<sequence>MTPGPPLPLAELQGVSTGRGLPPLREVSFRLLPGEAWLVSGPNGGGKSTFLKLLRGELSPTQGRRRYHLGGQTRTSAVQALKALALVSPEQEAFYLTRDWVQTVTDVLLSGFSGDTLRLWDADDEALSRLSEVAAQVKLEALLERDFRTLSHGQRRRALLGRALMPCPAALLLDEFTDGLSIAARAELRGVLQDVAAQGVAVVLVTHRPEEAPRLNWRHAHIAEGTLTLDAPPPPLPGRPEKFKLSPGRAGGQGQVLVQLSAAEVYRNGHHALGPISWTWREGEHWLVTGENGAGKSTLARLVAGEFHSALGGRVSRPFLRRDLLSERQRQIGVLGAELAIRQRRGWTGLEVVGSAFGGTEGFAHPLTEAQRREVEAMAARLGASDLLTRPADTLSQGQLRRLLLGRALVHKPRLLILDEGLDFLDAASRAEVLVLLRELMEGGTHLLVVAHRQEDAPPGLTHHLELAAGRIVAERAPEGKEKT</sequence>
<dbReference type="InterPro" id="IPR027417">
    <property type="entry name" value="P-loop_NTPase"/>
</dbReference>
<dbReference type="Pfam" id="PF00005">
    <property type="entry name" value="ABC_tran"/>
    <property type="match status" value="2"/>
</dbReference>
<organism evidence="4 5">
    <name type="scientific">Deinococcus irradiatisoli</name>
    <dbReference type="NCBI Taxonomy" id="2202254"/>
    <lineage>
        <taxon>Bacteria</taxon>
        <taxon>Thermotogati</taxon>
        <taxon>Deinococcota</taxon>
        <taxon>Deinococci</taxon>
        <taxon>Deinococcales</taxon>
        <taxon>Deinococcaceae</taxon>
        <taxon>Deinococcus</taxon>
    </lineage>
</organism>
<dbReference type="PROSITE" id="PS00211">
    <property type="entry name" value="ABC_TRANSPORTER_1"/>
    <property type="match status" value="2"/>
</dbReference>
<dbReference type="InterPro" id="IPR003439">
    <property type="entry name" value="ABC_transporter-like_ATP-bd"/>
</dbReference>
<gene>
    <name evidence="4" type="ORF">DKM44_13955</name>
</gene>
<dbReference type="SMART" id="SM00382">
    <property type="entry name" value="AAA"/>
    <property type="match status" value="2"/>
</dbReference>
<dbReference type="AlphaFoldDB" id="A0A2Z3JGC1"/>
<feature type="domain" description="ABC transporter" evidence="3">
    <location>
        <begin position="258"/>
        <end position="484"/>
    </location>
</feature>
<name>A0A2Z3JGC1_9DEIO</name>
<dbReference type="EMBL" id="CP029494">
    <property type="protein sequence ID" value="AWN24197.1"/>
    <property type="molecule type" value="Genomic_DNA"/>
</dbReference>
<evidence type="ECO:0000256" key="2">
    <source>
        <dbReference type="ARBA" id="ARBA00022840"/>
    </source>
</evidence>
<dbReference type="Gene3D" id="3.40.50.300">
    <property type="entry name" value="P-loop containing nucleotide triphosphate hydrolases"/>
    <property type="match status" value="2"/>
</dbReference>
<dbReference type="PANTHER" id="PTHR43158:SF2">
    <property type="entry name" value="SKFA PEPTIDE EXPORT ATP-BINDING PROTEIN SKFE"/>
    <property type="match status" value="1"/>
</dbReference>
<dbReference type="SUPFAM" id="SSF52540">
    <property type="entry name" value="P-loop containing nucleoside triphosphate hydrolases"/>
    <property type="match status" value="2"/>
</dbReference>
<dbReference type="Proteomes" id="UP000245368">
    <property type="component" value="Chromosome"/>
</dbReference>
<feature type="domain" description="ABC transporter" evidence="3">
    <location>
        <begin position="7"/>
        <end position="249"/>
    </location>
</feature>
<dbReference type="PANTHER" id="PTHR43158">
    <property type="entry name" value="SKFA PEPTIDE EXPORT ATP-BINDING PROTEIN SKFE"/>
    <property type="match status" value="1"/>
</dbReference>
<keyword evidence="1" id="KW-0547">Nucleotide-binding</keyword>
<evidence type="ECO:0000256" key="1">
    <source>
        <dbReference type="ARBA" id="ARBA00022741"/>
    </source>
</evidence>
<dbReference type="PROSITE" id="PS50893">
    <property type="entry name" value="ABC_TRANSPORTER_2"/>
    <property type="match status" value="2"/>
</dbReference>
<dbReference type="GO" id="GO:0005524">
    <property type="term" value="F:ATP binding"/>
    <property type="evidence" value="ECO:0007669"/>
    <property type="project" value="UniProtKB-KW"/>
</dbReference>
<evidence type="ECO:0000313" key="5">
    <source>
        <dbReference type="Proteomes" id="UP000245368"/>
    </source>
</evidence>
<dbReference type="InterPro" id="IPR017871">
    <property type="entry name" value="ABC_transporter-like_CS"/>
</dbReference>
<keyword evidence="2" id="KW-0067">ATP-binding</keyword>
<keyword evidence="5" id="KW-1185">Reference proteome</keyword>
<evidence type="ECO:0000259" key="3">
    <source>
        <dbReference type="PROSITE" id="PS50893"/>
    </source>
</evidence>
<dbReference type="GO" id="GO:0016887">
    <property type="term" value="F:ATP hydrolysis activity"/>
    <property type="evidence" value="ECO:0007669"/>
    <property type="project" value="InterPro"/>
</dbReference>
<proteinExistence type="predicted"/>
<dbReference type="InterPro" id="IPR003593">
    <property type="entry name" value="AAA+_ATPase"/>
</dbReference>
<dbReference type="RefSeq" id="WP_109827923.1">
    <property type="nucleotide sequence ID" value="NZ_CP029494.1"/>
</dbReference>
<evidence type="ECO:0000313" key="4">
    <source>
        <dbReference type="EMBL" id="AWN24197.1"/>
    </source>
</evidence>
<dbReference type="KEGG" id="dez:DKM44_13955"/>
<accession>A0A2Z3JGC1</accession>
<reference evidence="4 5" key="1">
    <citation type="submission" date="2018-05" db="EMBL/GenBank/DDBJ databases">
        <title>Complete Genome Sequence of Deinococcus sp. strain 17bor-2.</title>
        <authorList>
            <person name="Srinivasan S."/>
        </authorList>
    </citation>
    <scope>NUCLEOTIDE SEQUENCE [LARGE SCALE GENOMIC DNA]</scope>
    <source>
        <strain evidence="4 5">17bor-2</strain>
    </source>
</reference>